<dbReference type="EMBL" id="JPKY01000044">
    <property type="protein sequence ID" value="KFH44660.1"/>
    <property type="molecule type" value="Genomic_DNA"/>
</dbReference>
<dbReference type="Proteomes" id="UP000029964">
    <property type="component" value="Unassembled WGS sequence"/>
</dbReference>
<accession>A0A086T5M8</accession>
<dbReference type="InterPro" id="IPR046676">
    <property type="entry name" value="DUF6546"/>
</dbReference>
<sequence length="505" mass="58328">MTSNTSPPGTAPDQTVPEGPAPGTWMYLPPEMRNMILDNVAADSKHPRYGALTIVCKEWQLFLEGPNFRHLHIKQYDLNQFESIMLDPQKRRLVRHISFDMELPSRVAPGASQRSQREGSVAATFGAAILKLYTILSKWEPDTGLTLELKATYLGDAELFPHLYFSSDDVDGDEDILSDDELPYLDHDGADDVDPFDLWSPVPMNTNRDLPQVEAVTRLIIRREFCRGFEPANLGYLVDRLVRLEDMVLEPWGPLHIASNILYHEGIYMYFMLSCAKRWKNRTRLSIFQDIPDEYDLFRDAHQRWDMEITTTVALLPSLPDVEPRYILTVALICVSRTLQHLTIGNMIHAEQFFGLCEPFCFWPRRETLALSSKYPGDAGKEKRKECRDLLYTAAVWVQRMPQLNTLVIWNGGRRNACAFIYRVDSHGKPSITWRGNWRLEFSHRVIEAWKIIASTTSKGETRYEHIEHEIRSHAEAIYRLKLPCQVVHPASLWQMRREARNNVV</sequence>
<dbReference type="STRING" id="857340.A0A086T5M8"/>
<name>A0A086T5M8_HAPC1</name>
<proteinExistence type="predicted"/>
<evidence type="ECO:0000313" key="3">
    <source>
        <dbReference type="EMBL" id="KFH44660.1"/>
    </source>
</evidence>
<evidence type="ECO:0000313" key="4">
    <source>
        <dbReference type="Proteomes" id="UP000029964"/>
    </source>
</evidence>
<evidence type="ECO:0000259" key="2">
    <source>
        <dbReference type="Pfam" id="PF20183"/>
    </source>
</evidence>
<dbReference type="AlphaFoldDB" id="A0A086T5M8"/>
<protein>
    <recommendedName>
        <fullName evidence="2">DUF6546 domain-containing protein</fullName>
    </recommendedName>
</protein>
<reference evidence="4" key="1">
    <citation type="journal article" date="2014" name="Genome Announc.">
        <title>Genome sequence and annotation of Acremonium chrysogenum, producer of the beta-lactam antibiotic cephalosporin C.</title>
        <authorList>
            <person name="Terfehr D."/>
            <person name="Dahlmann T.A."/>
            <person name="Specht T."/>
            <person name="Zadra I."/>
            <person name="Kuernsteiner H."/>
            <person name="Kueck U."/>
        </authorList>
    </citation>
    <scope>NUCLEOTIDE SEQUENCE [LARGE SCALE GENOMIC DNA]</scope>
    <source>
        <strain evidence="4">ATCC 11550 / CBS 779.69 / DSM 880 / IAM 14645 / JCM 23072 / IMI 49137</strain>
    </source>
</reference>
<feature type="domain" description="DUF6546" evidence="2">
    <location>
        <begin position="285"/>
        <end position="489"/>
    </location>
</feature>
<dbReference type="OrthoDB" id="3728558at2759"/>
<feature type="region of interest" description="Disordered" evidence="1">
    <location>
        <begin position="1"/>
        <end position="22"/>
    </location>
</feature>
<dbReference type="Pfam" id="PF20183">
    <property type="entry name" value="DUF6546"/>
    <property type="match status" value="1"/>
</dbReference>
<keyword evidence="4" id="KW-1185">Reference proteome</keyword>
<organism evidence="3 4">
    <name type="scientific">Hapsidospora chrysogenum (strain ATCC 11550 / CBS 779.69 / DSM 880 / IAM 14645 / JCM 23072 / IMI 49137)</name>
    <name type="common">Acremonium chrysogenum</name>
    <dbReference type="NCBI Taxonomy" id="857340"/>
    <lineage>
        <taxon>Eukaryota</taxon>
        <taxon>Fungi</taxon>
        <taxon>Dikarya</taxon>
        <taxon>Ascomycota</taxon>
        <taxon>Pezizomycotina</taxon>
        <taxon>Sordariomycetes</taxon>
        <taxon>Hypocreomycetidae</taxon>
        <taxon>Hypocreales</taxon>
        <taxon>Bionectriaceae</taxon>
        <taxon>Hapsidospora</taxon>
    </lineage>
</organism>
<comment type="caution">
    <text evidence="3">The sequence shown here is derived from an EMBL/GenBank/DDBJ whole genome shotgun (WGS) entry which is preliminary data.</text>
</comment>
<evidence type="ECO:0000256" key="1">
    <source>
        <dbReference type="SAM" id="MobiDB-lite"/>
    </source>
</evidence>
<gene>
    <name evidence="3" type="ORF">ACRE_045310</name>
</gene>
<dbReference type="HOGENOM" id="CLU_023464_1_0_1"/>